<dbReference type="GO" id="GO:0006018">
    <property type="term" value="P:2-deoxyribose 1-phosphate catabolic process"/>
    <property type="evidence" value="ECO:0007669"/>
    <property type="project" value="UniProtKB-UniRule"/>
</dbReference>
<dbReference type="EC" id="4.1.2.4" evidence="7"/>
<dbReference type="NCBIfam" id="TIGR00126">
    <property type="entry name" value="deoC"/>
    <property type="match status" value="1"/>
</dbReference>
<feature type="active site" description="Proton donor/acceptor" evidence="7">
    <location>
        <position position="182"/>
    </location>
</feature>
<comment type="similarity">
    <text evidence="1 7">Belongs to the DeoC/FbaB aldolase family. DeoC type 1 subfamily.</text>
</comment>
<accession>A0A3E1NNJ6</accession>
<comment type="catalytic activity">
    <reaction evidence="5 7">
        <text>2-deoxy-D-ribose 5-phosphate = D-glyceraldehyde 3-phosphate + acetaldehyde</text>
        <dbReference type="Rhea" id="RHEA:12821"/>
        <dbReference type="ChEBI" id="CHEBI:15343"/>
        <dbReference type="ChEBI" id="CHEBI:59776"/>
        <dbReference type="ChEBI" id="CHEBI:62877"/>
        <dbReference type="EC" id="4.1.2.4"/>
    </reaction>
</comment>
<dbReference type="UniPathway" id="UPA00002">
    <property type="reaction ID" value="UER00468"/>
</dbReference>
<dbReference type="InterPro" id="IPR028581">
    <property type="entry name" value="DeoC_typeI"/>
</dbReference>
<dbReference type="SMART" id="SM01133">
    <property type="entry name" value="DeoC"/>
    <property type="match status" value="1"/>
</dbReference>
<evidence type="ECO:0000256" key="3">
    <source>
        <dbReference type="ARBA" id="ARBA00023239"/>
    </source>
</evidence>
<dbReference type="PANTHER" id="PTHR10889">
    <property type="entry name" value="DEOXYRIBOSE-PHOSPHATE ALDOLASE"/>
    <property type="match status" value="1"/>
</dbReference>
<dbReference type="RefSeq" id="WP_116845263.1">
    <property type="nucleotide sequence ID" value="NZ_QTJU01000001.1"/>
</dbReference>
<feature type="active site" description="Schiff-base intermediate with acetaldehyde" evidence="7">
    <location>
        <position position="153"/>
    </location>
</feature>
<organism evidence="8 9">
    <name type="scientific">Deminuibacter soli</name>
    <dbReference type="NCBI Taxonomy" id="2291815"/>
    <lineage>
        <taxon>Bacteria</taxon>
        <taxon>Pseudomonadati</taxon>
        <taxon>Bacteroidota</taxon>
        <taxon>Chitinophagia</taxon>
        <taxon>Chitinophagales</taxon>
        <taxon>Chitinophagaceae</taxon>
        <taxon>Deminuibacter</taxon>
    </lineage>
</organism>
<evidence type="ECO:0000256" key="6">
    <source>
        <dbReference type="ARBA" id="ARBA00056337"/>
    </source>
</evidence>
<dbReference type="SUPFAM" id="SSF51569">
    <property type="entry name" value="Aldolase"/>
    <property type="match status" value="1"/>
</dbReference>
<dbReference type="GO" id="GO:0009264">
    <property type="term" value="P:deoxyribonucleotide catabolic process"/>
    <property type="evidence" value="ECO:0007669"/>
    <property type="project" value="UniProtKB-UniRule"/>
</dbReference>
<gene>
    <name evidence="7 8" type="primary">deoC</name>
    <name evidence="8" type="ORF">DXN05_00530</name>
</gene>
<evidence type="ECO:0000256" key="4">
    <source>
        <dbReference type="ARBA" id="ARBA00023270"/>
    </source>
</evidence>
<dbReference type="OrthoDB" id="9778711at2"/>
<dbReference type="PIRSF" id="PIRSF001357">
    <property type="entry name" value="DeoC"/>
    <property type="match status" value="1"/>
</dbReference>
<evidence type="ECO:0000256" key="1">
    <source>
        <dbReference type="ARBA" id="ARBA00010936"/>
    </source>
</evidence>
<dbReference type="CDD" id="cd00959">
    <property type="entry name" value="DeoC"/>
    <property type="match status" value="1"/>
</dbReference>
<keyword evidence="2 7" id="KW-0963">Cytoplasm</keyword>
<dbReference type="Pfam" id="PF01791">
    <property type="entry name" value="DeoC"/>
    <property type="match status" value="1"/>
</dbReference>
<dbReference type="HAMAP" id="MF_00114">
    <property type="entry name" value="DeoC_type1"/>
    <property type="match status" value="1"/>
</dbReference>
<dbReference type="InterPro" id="IPR011343">
    <property type="entry name" value="DeoC"/>
</dbReference>
<dbReference type="GO" id="GO:0004139">
    <property type="term" value="F:deoxyribose-phosphate aldolase activity"/>
    <property type="evidence" value="ECO:0007669"/>
    <property type="project" value="UniProtKB-UniRule"/>
</dbReference>
<reference evidence="8 9" key="1">
    <citation type="submission" date="2018-08" db="EMBL/GenBank/DDBJ databases">
        <title>Chitinophagaceae sp. K23C18032701, a novel bacterium isolated from forest soil.</title>
        <authorList>
            <person name="Wang C."/>
        </authorList>
    </citation>
    <scope>NUCLEOTIDE SEQUENCE [LARGE SCALE GENOMIC DNA]</scope>
    <source>
        <strain evidence="8 9">K23C18032701</strain>
    </source>
</reference>
<evidence type="ECO:0000256" key="5">
    <source>
        <dbReference type="ARBA" id="ARBA00048791"/>
    </source>
</evidence>
<comment type="caution">
    <text evidence="8">The sequence shown here is derived from an EMBL/GenBank/DDBJ whole genome shotgun (WGS) entry which is preliminary data.</text>
</comment>
<dbReference type="GO" id="GO:0005737">
    <property type="term" value="C:cytoplasm"/>
    <property type="evidence" value="ECO:0007669"/>
    <property type="project" value="UniProtKB-SubCell"/>
</dbReference>
<dbReference type="EMBL" id="QTJU01000001">
    <property type="protein sequence ID" value="RFM29506.1"/>
    <property type="molecule type" value="Genomic_DNA"/>
</dbReference>
<evidence type="ECO:0000256" key="7">
    <source>
        <dbReference type="HAMAP-Rule" id="MF_00114"/>
    </source>
</evidence>
<comment type="subcellular location">
    <subcellularLocation>
        <location evidence="7">Cytoplasm</location>
    </subcellularLocation>
</comment>
<evidence type="ECO:0000256" key="2">
    <source>
        <dbReference type="ARBA" id="ARBA00022490"/>
    </source>
</evidence>
<dbReference type="Proteomes" id="UP000261284">
    <property type="component" value="Unassembled WGS sequence"/>
</dbReference>
<dbReference type="InterPro" id="IPR013785">
    <property type="entry name" value="Aldolase_TIM"/>
</dbReference>
<evidence type="ECO:0000313" key="8">
    <source>
        <dbReference type="EMBL" id="RFM29506.1"/>
    </source>
</evidence>
<comment type="pathway">
    <text evidence="7">Carbohydrate degradation; 2-deoxy-D-ribose 1-phosphate degradation; D-glyceraldehyde 3-phosphate and acetaldehyde from 2-deoxy-alpha-D-ribose 1-phosphate: step 2/2.</text>
</comment>
<comment type="function">
    <text evidence="6 7">Catalyzes a reversible aldol reaction between acetaldehyde and D-glyceraldehyde 3-phosphate to generate 2-deoxy-D-ribose 5-phosphate.</text>
</comment>
<name>A0A3E1NNJ6_9BACT</name>
<keyword evidence="4 7" id="KW-0704">Schiff base</keyword>
<evidence type="ECO:0000313" key="9">
    <source>
        <dbReference type="Proteomes" id="UP000261284"/>
    </source>
</evidence>
<dbReference type="Gene3D" id="3.20.20.70">
    <property type="entry name" value="Aldolase class I"/>
    <property type="match status" value="1"/>
</dbReference>
<dbReference type="InterPro" id="IPR002915">
    <property type="entry name" value="DeoC/FbaB/LacD_aldolase"/>
</dbReference>
<dbReference type="GO" id="GO:0016052">
    <property type="term" value="P:carbohydrate catabolic process"/>
    <property type="evidence" value="ECO:0007669"/>
    <property type="project" value="TreeGrafter"/>
</dbReference>
<keyword evidence="9" id="KW-1185">Reference proteome</keyword>
<dbReference type="PANTHER" id="PTHR10889:SF1">
    <property type="entry name" value="DEOXYRIBOSE-PHOSPHATE ALDOLASE"/>
    <property type="match status" value="1"/>
</dbReference>
<dbReference type="AlphaFoldDB" id="A0A3E1NNJ6"/>
<feature type="active site" description="Proton donor/acceptor" evidence="7">
    <location>
        <position position="89"/>
    </location>
</feature>
<keyword evidence="3 7" id="KW-0456">Lyase</keyword>
<dbReference type="FunFam" id="3.20.20.70:FF:000044">
    <property type="entry name" value="Deoxyribose-phosphate aldolase"/>
    <property type="match status" value="1"/>
</dbReference>
<proteinExistence type="inferred from homology"/>
<sequence length="223" mass="23845">MQINQYIDHTILKPTTLIADIEKVCSDARHYKFAAVCVPPTFVRMAAGLLQNSGIKVATVIGFPFGYSAVEAKLAETVLAMVDGADELDIVINLIALKNNDWAYLANEINHLLPVIRSKEKVVKIIIESGILTDEEIIKCCELYGVGGVDFLKTSTGYAEKGASVHAVQLMRRHLPANVQIKASGGIKTYEFAAELVEAGATRLGCSASVAIVTGSAAGAGFY</sequence>
<protein>
    <recommendedName>
        <fullName evidence="7">Deoxyribose-phosphate aldolase</fullName>
        <shortName evidence="7">DERA</shortName>
        <ecNumber evidence="7">4.1.2.4</ecNumber>
    </recommendedName>
    <alternativeName>
        <fullName evidence="7">2-deoxy-D-ribose 5-phosphate aldolase</fullName>
    </alternativeName>
    <alternativeName>
        <fullName evidence="7">Phosphodeoxyriboaldolase</fullName>
        <shortName evidence="7">Deoxyriboaldolase</shortName>
    </alternativeName>
</protein>